<gene>
    <name evidence="2" type="ORF">AVDCRST_MAG12-1322</name>
</gene>
<reference evidence="2" key="1">
    <citation type="submission" date="2020-02" db="EMBL/GenBank/DDBJ databases">
        <authorList>
            <person name="Meier V. D."/>
        </authorList>
    </citation>
    <scope>NUCLEOTIDE SEQUENCE</scope>
    <source>
        <strain evidence="2">AVDCRST_MAG12</strain>
    </source>
</reference>
<feature type="non-terminal residue" evidence="2">
    <location>
        <position position="1"/>
    </location>
</feature>
<evidence type="ECO:0000256" key="1">
    <source>
        <dbReference type="SAM" id="MobiDB-lite"/>
    </source>
</evidence>
<organism evidence="2">
    <name type="scientific">uncultured Rubrobacteraceae bacterium</name>
    <dbReference type="NCBI Taxonomy" id="349277"/>
    <lineage>
        <taxon>Bacteria</taxon>
        <taxon>Bacillati</taxon>
        <taxon>Actinomycetota</taxon>
        <taxon>Rubrobacteria</taxon>
        <taxon>Rubrobacterales</taxon>
        <taxon>Rubrobacteraceae</taxon>
        <taxon>environmental samples</taxon>
    </lineage>
</organism>
<accession>A0A6J4RNN1</accession>
<dbReference type="EMBL" id="CADCVK010000207">
    <property type="protein sequence ID" value="CAA9478053.1"/>
    <property type="molecule type" value="Genomic_DNA"/>
</dbReference>
<evidence type="ECO:0000313" key="2">
    <source>
        <dbReference type="EMBL" id="CAA9478053.1"/>
    </source>
</evidence>
<proteinExistence type="predicted"/>
<feature type="non-terminal residue" evidence="2">
    <location>
        <position position="46"/>
    </location>
</feature>
<feature type="region of interest" description="Disordered" evidence="1">
    <location>
        <begin position="1"/>
        <end position="46"/>
    </location>
</feature>
<protein>
    <submittedName>
        <fullName evidence="2">Uncharacterized protein</fullName>
    </submittedName>
</protein>
<sequence>HTLGLGSARAGGPGVLLRRAEPGRARGGSPEACRKDCRPSRTHREL</sequence>
<dbReference type="AlphaFoldDB" id="A0A6J4RNN1"/>
<name>A0A6J4RNN1_9ACTN</name>
<feature type="compositionally biased region" description="Basic and acidic residues" evidence="1">
    <location>
        <begin position="32"/>
        <end position="46"/>
    </location>
</feature>